<dbReference type="SUPFAM" id="SSF52540">
    <property type="entry name" value="P-loop containing nucleoside triphosphate hydrolases"/>
    <property type="match status" value="1"/>
</dbReference>
<dbReference type="InterPro" id="IPR003439">
    <property type="entry name" value="ABC_transporter-like_ATP-bd"/>
</dbReference>
<dbReference type="PANTHER" id="PTHR42734:SF17">
    <property type="entry name" value="METAL TRANSPORT SYSTEM ATP-BINDING PROTEIN TM_0124-RELATED"/>
    <property type="match status" value="1"/>
</dbReference>
<reference evidence="6" key="2">
    <citation type="submission" date="2021-08" db="EMBL/GenBank/DDBJ databases">
        <authorList>
            <person name="Dalcin Martins P."/>
        </authorList>
    </citation>
    <scope>NUCLEOTIDE SEQUENCE</scope>
    <source>
        <strain evidence="6">MAG_39</strain>
    </source>
</reference>
<dbReference type="GO" id="GO:0016887">
    <property type="term" value="F:ATP hydrolysis activity"/>
    <property type="evidence" value="ECO:0007669"/>
    <property type="project" value="InterPro"/>
</dbReference>
<evidence type="ECO:0000259" key="5">
    <source>
        <dbReference type="PROSITE" id="PS50893"/>
    </source>
</evidence>
<dbReference type="GO" id="GO:0005524">
    <property type="term" value="F:ATP binding"/>
    <property type="evidence" value="ECO:0007669"/>
    <property type="project" value="UniProtKB-KW"/>
</dbReference>
<evidence type="ECO:0000313" key="7">
    <source>
        <dbReference type="Proteomes" id="UP000705867"/>
    </source>
</evidence>
<dbReference type="InterPro" id="IPR050153">
    <property type="entry name" value="Metal_Ion_Import_ABC"/>
</dbReference>
<organism evidence="6 7">
    <name type="scientific">Candidatus Nitrobium versatile</name>
    <dbReference type="NCBI Taxonomy" id="2884831"/>
    <lineage>
        <taxon>Bacteria</taxon>
        <taxon>Pseudomonadati</taxon>
        <taxon>Nitrospirota</taxon>
        <taxon>Nitrospiria</taxon>
        <taxon>Nitrospirales</taxon>
        <taxon>Nitrospiraceae</taxon>
        <taxon>Candidatus Nitrobium</taxon>
    </lineage>
</organism>
<accession>A0A953SHD7</accession>
<keyword evidence="4 6" id="KW-0067">ATP-binding</keyword>
<dbReference type="Pfam" id="PF00005">
    <property type="entry name" value="ABC_tran"/>
    <property type="match status" value="1"/>
</dbReference>
<evidence type="ECO:0000256" key="3">
    <source>
        <dbReference type="ARBA" id="ARBA00022741"/>
    </source>
</evidence>
<dbReference type="CDD" id="cd03235">
    <property type="entry name" value="ABC_Metallic_Cations"/>
    <property type="match status" value="1"/>
</dbReference>
<dbReference type="EMBL" id="JAIOIV010000132">
    <property type="protein sequence ID" value="MBZ0157963.1"/>
    <property type="molecule type" value="Genomic_DNA"/>
</dbReference>
<protein>
    <submittedName>
        <fullName evidence="6">Metal ABC transporter ATP-binding protein</fullName>
    </submittedName>
</protein>
<dbReference type="Gene3D" id="3.40.50.300">
    <property type="entry name" value="P-loop containing nucleotide triphosphate hydrolases"/>
    <property type="match status" value="1"/>
</dbReference>
<dbReference type="PROSITE" id="PS00211">
    <property type="entry name" value="ABC_TRANSPORTER_1"/>
    <property type="match status" value="1"/>
</dbReference>
<evidence type="ECO:0000256" key="1">
    <source>
        <dbReference type="ARBA" id="ARBA00005417"/>
    </source>
</evidence>
<dbReference type="InterPro" id="IPR003593">
    <property type="entry name" value="AAA+_ATPase"/>
</dbReference>
<evidence type="ECO:0000313" key="6">
    <source>
        <dbReference type="EMBL" id="MBZ0157963.1"/>
    </source>
</evidence>
<evidence type="ECO:0000256" key="2">
    <source>
        <dbReference type="ARBA" id="ARBA00022448"/>
    </source>
</evidence>
<comment type="similarity">
    <text evidence="1">Belongs to the ABC transporter superfamily.</text>
</comment>
<proteinExistence type="inferred from homology"/>
<comment type="caution">
    <text evidence="6">The sequence shown here is derived from an EMBL/GenBank/DDBJ whole genome shotgun (WGS) entry which is preliminary data.</text>
</comment>
<keyword evidence="2" id="KW-0813">Transport</keyword>
<keyword evidence="3" id="KW-0547">Nucleotide-binding</keyword>
<evidence type="ECO:0000256" key="4">
    <source>
        <dbReference type="ARBA" id="ARBA00022840"/>
    </source>
</evidence>
<dbReference type="InterPro" id="IPR017871">
    <property type="entry name" value="ABC_transporter-like_CS"/>
</dbReference>
<dbReference type="Proteomes" id="UP000705867">
    <property type="component" value="Unassembled WGS sequence"/>
</dbReference>
<feature type="domain" description="ABC transporter" evidence="5">
    <location>
        <begin position="7"/>
        <end position="243"/>
    </location>
</feature>
<dbReference type="FunFam" id="3.40.50.300:FF:000134">
    <property type="entry name" value="Iron-enterobactin ABC transporter ATP-binding protein"/>
    <property type="match status" value="1"/>
</dbReference>
<name>A0A953SHD7_9BACT</name>
<dbReference type="AlphaFoldDB" id="A0A953SHD7"/>
<dbReference type="PROSITE" id="PS50893">
    <property type="entry name" value="ABC_TRANSPORTER_2"/>
    <property type="match status" value="1"/>
</dbReference>
<dbReference type="InterPro" id="IPR027417">
    <property type="entry name" value="P-loop_NTPase"/>
</dbReference>
<dbReference type="PANTHER" id="PTHR42734">
    <property type="entry name" value="METAL TRANSPORT SYSTEM ATP-BINDING PROTEIN TM_0124-RELATED"/>
    <property type="match status" value="1"/>
</dbReference>
<dbReference type="SMART" id="SM00382">
    <property type="entry name" value="AAA"/>
    <property type="match status" value="1"/>
</dbReference>
<reference evidence="6" key="1">
    <citation type="journal article" date="2021" name="bioRxiv">
        <title>Unraveling nitrogen, sulfur and carbon metabolic pathways and microbial community transcriptional responses to substrate deprivation and toxicity stresses in a bioreactor mimicking anoxic brackish coastal sediment conditions.</title>
        <authorList>
            <person name="Martins P.D."/>
            <person name="Echeveste M.J."/>
            <person name="Arshad A."/>
            <person name="Kurth J."/>
            <person name="Ouboter H."/>
            <person name="Jetten M.S.M."/>
            <person name="Welte C.U."/>
        </authorList>
    </citation>
    <scope>NUCLEOTIDE SEQUENCE</scope>
    <source>
        <strain evidence="6">MAG_39</strain>
    </source>
</reference>
<gene>
    <name evidence="6" type="ORF">K8I29_17330</name>
</gene>
<sequence>MPLETVVSVKNLGVEYNFIEVLSDISFEVQAGDYVGLVGPNGSGKSTLIKSILGLLKPSCGRVEVFGKEISVMKEWDKVGYLPQRMQSFNPHFPSTVEEIVSLGLVSKKRFPRRMGKRDRAAVLQVLEMLNIGDIAHRLIGELSGGQQQRVFIARALINDPELLILDEPTVALDPETRESFFSVLRRLNRERNVTVVLVTHDIGSIGEYASKLLYVDKKIVFYGSFDDFCLSDPMSKFFGSSSQHIICHKHH</sequence>